<comment type="caution">
    <text evidence="1">The sequence shown here is derived from an EMBL/GenBank/DDBJ whole genome shotgun (WGS) entry which is preliminary data.</text>
</comment>
<evidence type="ECO:0008006" key="3">
    <source>
        <dbReference type="Google" id="ProtNLM"/>
    </source>
</evidence>
<gene>
    <name evidence="1" type="ORF">ACFR9S_01280</name>
</gene>
<accession>A0ABD6B3B4</accession>
<dbReference type="RefSeq" id="WP_379817834.1">
    <property type="nucleotide sequence ID" value="NZ_JBHUDH010000011.1"/>
</dbReference>
<name>A0ABD6B3B4_9EURY</name>
<keyword evidence="2" id="KW-1185">Reference proteome</keyword>
<dbReference type="Proteomes" id="UP001597111">
    <property type="component" value="Unassembled WGS sequence"/>
</dbReference>
<dbReference type="InterPro" id="IPR013083">
    <property type="entry name" value="Znf_RING/FYVE/PHD"/>
</dbReference>
<dbReference type="EMBL" id="JBHUDH010000011">
    <property type="protein sequence ID" value="MFD1524934.1"/>
    <property type="molecule type" value="Genomic_DNA"/>
</dbReference>
<sequence>MGGRCYFCDGKVVDGQNGTYCTQCGDWFHGDCLKKNGLTESGGLLSSAKAKCPSCGHVGKV</sequence>
<evidence type="ECO:0000313" key="1">
    <source>
        <dbReference type="EMBL" id="MFD1524934.1"/>
    </source>
</evidence>
<evidence type="ECO:0000313" key="2">
    <source>
        <dbReference type="Proteomes" id="UP001597111"/>
    </source>
</evidence>
<reference evidence="1 2" key="1">
    <citation type="journal article" date="2019" name="Int. J. Syst. Evol. Microbiol.">
        <title>The Global Catalogue of Microorganisms (GCM) 10K type strain sequencing project: providing services to taxonomists for standard genome sequencing and annotation.</title>
        <authorList>
            <consortium name="The Broad Institute Genomics Platform"/>
            <consortium name="The Broad Institute Genome Sequencing Center for Infectious Disease"/>
            <person name="Wu L."/>
            <person name="Ma J."/>
        </authorList>
    </citation>
    <scope>NUCLEOTIDE SEQUENCE [LARGE SCALE GENOMIC DNA]</scope>
    <source>
        <strain evidence="1 2">CGMCC 1.12285</strain>
    </source>
</reference>
<dbReference type="SUPFAM" id="SSF57850">
    <property type="entry name" value="RING/U-box"/>
    <property type="match status" value="1"/>
</dbReference>
<dbReference type="Gene3D" id="3.30.40.10">
    <property type="entry name" value="Zinc/RING finger domain, C3HC4 (zinc finger)"/>
    <property type="match status" value="1"/>
</dbReference>
<organism evidence="1 2">
    <name type="scientific">Halolamina salina</name>
    <dbReference type="NCBI Taxonomy" id="1220023"/>
    <lineage>
        <taxon>Archaea</taxon>
        <taxon>Methanobacteriati</taxon>
        <taxon>Methanobacteriota</taxon>
        <taxon>Stenosarchaea group</taxon>
        <taxon>Halobacteria</taxon>
        <taxon>Halobacteriales</taxon>
        <taxon>Haloferacaceae</taxon>
    </lineage>
</organism>
<protein>
    <recommendedName>
        <fullName evidence="3">PHD-type domain-containing protein</fullName>
    </recommendedName>
</protein>
<proteinExistence type="predicted"/>
<dbReference type="AlphaFoldDB" id="A0ABD6B3B4"/>